<feature type="coiled-coil region" evidence="1">
    <location>
        <begin position="8"/>
        <end position="60"/>
    </location>
</feature>
<protein>
    <submittedName>
        <fullName evidence="3">18358_t:CDS:1</fullName>
    </submittedName>
</protein>
<keyword evidence="1" id="KW-0175">Coiled coil</keyword>
<sequence length="205" mass="23382">MNHFLYVLKQAIEENAVLKIRFEELEKKHKTDTAKLTAKNAELKDRVTKLEQKQTQIITNDLDASSMKDILQSMACSELSVNTQIWAQIPISFKISDESKGSLSIQLPIEGQSDKERDINPNLFPELEHSLTKPELLAESETFQSSLSQDIINDNSVEILEFVYKENISNVVRERNRKKKLQSQGSMQNISSSSSDIQNEINPCR</sequence>
<gene>
    <name evidence="3" type="ORF">DERYTH_LOCUS6370</name>
</gene>
<reference evidence="3" key="1">
    <citation type="submission" date="2021-06" db="EMBL/GenBank/DDBJ databases">
        <authorList>
            <person name="Kallberg Y."/>
            <person name="Tangrot J."/>
            <person name="Rosling A."/>
        </authorList>
    </citation>
    <scope>NUCLEOTIDE SEQUENCE</scope>
    <source>
        <strain evidence="3">MA453B</strain>
    </source>
</reference>
<dbReference type="Proteomes" id="UP000789405">
    <property type="component" value="Unassembled WGS sequence"/>
</dbReference>
<name>A0A9N9G262_9GLOM</name>
<dbReference type="OrthoDB" id="2429115at2759"/>
<feature type="region of interest" description="Disordered" evidence="2">
    <location>
        <begin position="177"/>
        <end position="205"/>
    </location>
</feature>
<evidence type="ECO:0000313" key="4">
    <source>
        <dbReference type="Proteomes" id="UP000789405"/>
    </source>
</evidence>
<comment type="caution">
    <text evidence="3">The sequence shown here is derived from an EMBL/GenBank/DDBJ whole genome shotgun (WGS) entry which is preliminary data.</text>
</comment>
<dbReference type="AlphaFoldDB" id="A0A9N9G262"/>
<proteinExistence type="predicted"/>
<accession>A0A9N9G262</accession>
<dbReference type="EMBL" id="CAJVPY010002874">
    <property type="protein sequence ID" value="CAG8574440.1"/>
    <property type="molecule type" value="Genomic_DNA"/>
</dbReference>
<evidence type="ECO:0000256" key="1">
    <source>
        <dbReference type="SAM" id="Coils"/>
    </source>
</evidence>
<keyword evidence="4" id="KW-1185">Reference proteome</keyword>
<organism evidence="3 4">
    <name type="scientific">Dentiscutata erythropus</name>
    <dbReference type="NCBI Taxonomy" id="1348616"/>
    <lineage>
        <taxon>Eukaryota</taxon>
        <taxon>Fungi</taxon>
        <taxon>Fungi incertae sedis</taxon>
        <taxon>Mucoromycota</taxon>
        <taxon>Glomeromycotina</taxon>
        <taxon>Glomeromycetes</taxon>
        <taxon>Diversisporales</taxon>
        <taxon>Gigasporaceae</taxon>
        <taxon>Dentiscutata</taxon>
    </lineage>
</organism>
<feature type="compositionally biased region" description="Low complexity" evidence="2">
    <location>
        <begin position="182"/>
        <end position="205"/>
    </location>
</feature>
<evidence type="ECO:0000256" key="2">
    <source>
        <dbReference type="SAM" id="MobiDB-lite"/>
    </source>
</evidence>
<evidence type="ECO:0000313" key="3">
    <source>
        <dbReference type="EMBL" id="CAG8574440.1"/>
    </source>
</evidence>